<evidence type="ECO:0000256" key="3">
    <source>
        <dbReference type="ARBA" id="ARBA00022729"/>
    </source>
</evidence>
<dbReference type="GO" id="GO:1904680">
    <property type="term" value="F:peptide transmembrane transporter activity"/>
    <property type="evidence" value="ECO:0007669"/>
    <property type="project" value="TreeGrafter"/>
</dbReference>
<comment type="caution">
    <text evidence="7">The sequence shown here is derived from an EMBL/GenBank/DDBJ whole genome shotgun (WGS) entry which is preliminary data.</text>
</comment>
<proteinExistence type="inferred from homology"/>
<comment type="similarity">
    <text evidence="1">Belongs to the bacterial solute-binding protein 5 family.</text>
</comment>
<dbReference type="PIRSF" id="PIRSF002741">
    <property type="entry name" value="MppA"/>
    <property type="match status" value="1"/>
</dbReference>
<accession>A0A428N2E9</accession>
<dbReference type="Proteomes" id="UP000275076">
    <property type="component" value="Unassembled WGS sequence"/>
</dbReference>
<dbReference type="InterPro" id="IPR039424">
    <property type="entry name" value="SBP_5"/>
</dbReference>
<evidence type="ECO:0000313" key="7">
    <source>
        <dbReference type="EMBL" id="RSL32508.1"/>
    </source>
</evidence>
<dbReference type="RefSeq" id="WP_125556721.1">
    <property type="nucleotide sequence ID" value="NZ_RBVX01000014.1"/>
</dbReference>
<dbReference type="InterPro" id="IPR000914">
    <property type="entry name" value="SBP_5_dom"/>
</dbReference>
<dbReference type="PANTHER" id="PTHR30290">
    <property type="entry name" value="PERIPLASMIC BINDING COMPONENT OF ABC TRANSPORTER"/>
    <property type="match status" value="1"/>
</dbReference>
<evidence type="ECO:0000256" key="5">
    <source>
        <dbReference type="SAM" id="SignalP"/>
    </source>
</evidence>
<evidence type="ECO:0000256" key="1">
    <source>
        <dbReference type="ARBA" id="ARBA00005695"/>
    </source>
</evidence>
<dbReference type="GO" id="GO:0015833">
    <property type="term" value="P:peptide transport"/>
    <property type="evidence" value="ECO:0007669"/>
    <property type="project" value="TreeGrafter"/>
</dbReference>
<gene>
    <name evidence="7" type="ORF">D7Z54_15250</name>
</gene>
<dbReference type="EMBL" id="RBVX01000014">
    <property type="protein sequence ID" value="RSL32508.1"/>
    <property type="molecule type" value="Genomic_DNA"/>
</dbReference>
<dbReference type="CDD" id="cd08499">
    <property type="entry name" value="PBP2_Ylib_like"/>
    <property type="match status" value="1"/>
</dbReference>
<dbReference type="PANTHER" id="PTHR30290:SF9">
    <property type="entry name" value="OLIGOPEPTIDE-BINDING PROTEIN APPA"/>
    <property type="match status" value="1"/>
</dbReference>
<dbReference type="OrthoDB" id="9796817at2"/>
<keyword evidence="3 5" id="KW-0732">Signal</keyword>
<evidence type="ECO:0000256" key="4">
    <source>
        <dbReference type="SAM" id="MobiDB-lite"/>
    </source>
</evidence>
<dbReference type="Pfam" id="PF00496">
    <property type="entry name" value="SBP_bac_5"/>
    <property type="match status" value="1"/>
</dbReference>
<name>A0A428N2E9_9BACI</name>
<dbReference type="GO" id="GO:0042597">
    <property type="term" value="C:periplasmic space"/>
    <property type="evidence" value="ECO:0007669"/>
    <property type="project" value="UniProtKB-ARBA"/>
</dbReference>
<dbReference type="InterPro" id="IPR030678">
    <property type="entry name" value="Peptide/Ni-bd"/>
</dbReference>
<feature type="signal peptide" evidence="5">
    <location>
        <begin position="1"/>
        <end position="25"/>
    </location>
</feature>
<dbReference type="GO" id="GO:0043190">
    <property type="term" value="C:ATP-binding cassette (ABC) transporter complex"/>
    <property type="evidence" value="ECO:0007669"/>
    <property type="project" value="InterPro"/>
</dbReference>
<evidence type="ECO:0000256" key="2">
    <source>
        <dbReference type="ARBA" id="ARBA00022448"/>
    </source>
</evidence>
<feature type="domain" description="Solute-binding protein family 5" evidence="6">
    <location>
        <begin position="99"/>
        <end position="460"/>
    </location>
</feature>
<feature type="compositionally biased region" description="Acidic residues" evidence="4">
    <location>
        <begin position="30"/>
        <end position="46"/>
    </location>
</feature>
<evidence type="ECO:0000259" key="6">
    <source>
        <dbReference type="Pfam" id="PF00496"/>
    </source>
</evidence>
<dbReference type="Gene3D" id="3.40.190.10">
    <property type="entry name" value="Periplasmic binding protein-like II"/>
    <property type="match status" value="1"/>
</dbReference>
<feature type="region of interest" description="Disordered" evidence="4">
    <location>
        <begin position="28"/>
        <end position="55"/>
    </location>
</feature>
<feature type="chain" id="PRO_5019170575" evidence="5">
    <location>
        <begin position="26"/>
        <end position="543"/>
    </location>
</feature>
<dbReference type="PROSITE" id="PS51257">
    <property type="entry name" value="PROKAR_LIPOPROTEIN"/>
    <property type="match status" value="1"/>
</dbReference>
<sequence length="543" mass="60540">MKLSLNIFRTFFLAVLFSLVLAACASEPNEGGEETEQDTGAEENGGESDSTSSNGQDLTIAWLSDVKGIDPQGSNDVPSSNVQHNIFETLVTQDENMDIQPGLATEWEQTEDTTWEFTLREDVTFHDGAEFNAEAVKATFDRIRDEDIGSPRAFLYEMVEEVNVIDDYTVEFVTKFPFAPLPSHLAHNGGGIISPDAIEEDYAAMEEGEDPGSYIDENPAGTGMFKLQEWDSGNKIVLEKNEDYWGEKPSLDTVTFQVTPEDLTRVGELETGKSDIIFPVSPSDISRVDNMENASMYVQKSLSLEYISFNTQKEPFDDKRVRQALSMAVDKDQIVDGIMDGAATKAVAPIGENVFGFSDEVEGLPYDPEQAKELLAEAGYEDGFSTTLWTNDDRERQDIAEVVQQQLKEINVDVEIEVLEWGAYLDSTAEGEHDMFILGWSTVTGDADYGMHPLFHSDNVGEPGNRAFFENDEIDSVLEEARRAGDDAKREELYKEAMELLVDEAPMIYSHHDDYLVGVSDDVEGFWKHPNGIFQLQDVSISE</sequence>
<dbReference type="Gene3D" id="3.90.76.10">
    <property type="entry name" value="Dipeptide-binding Protein, Domain 1"/>
    <property type="match status" value="1"/>
</dbReference>
<keyword evidence="2" id="KW-0813">Transport</keyword>
<dbReference type="Gene3D" id="3.10.105.10">
    <property type="entry name" value="Dipeptide-binding Protein, Domain 3"/>
    <property type="match status" value="1"/>
</dbReference>
<dbReference type="SUPFAM" id="SSF53850">
    <property type="entry name" value="Periplasmic binding protein-like II"/>
    <property type="match status" value="1"/>
</dbReference>
<reference evidence="7 8" key="1">
    <citation type="submission" date="2018-10" db="EMBL/GenBank/DDBJ databases">
        <title>Draft genome sequence of Bacillus salarius IM0101, isolated from a hypersaline soil in Inner Mongolia, China.</title>
        <authorList>
            <person name="Yamprayoonswat W."/>
            <person name="Boonvisut S."/>
            <person name="Jumpathong W."/>
            <person name="Sittihan S."/>
            <person name="Ruangsuj P."/>
            <person name="Wanthongcharoen S."/>
            <person name="Thongpramul N."/>
            <person name="Pimmason S."/>
            <person name="Yu B."/>
            <person name="Yasawong M."/>
        </authorList>
    </citation>
    <scope>NUCLEOTIDE SEQUENCE [LARGE SCALE GENOMIC DNA]</scope>
    <source>
        <strain evidence="7 8">IM0101</strain>
    </source>
</reference>
<protein>
    <submittedName>
        <fullName evidence="7">Glutathione ABC transporter substrate-binding protein</fullName>
    </submittedName>
</protein>
<dbReference type="AlphaFoldDB" id="A0A428N2E9"/>
<organism evidence="7 8">
    <name type="scientific">Salibacterium salarium</name>
    <dbReference type="NCBI Taxonomy" id="284579"/>
    <lineage>
        <taxon>Bacteria</taxon>
        <taxon>Bacillati</taxon>
        <taxon>Bacillota</taxon>
        <taxon>Bacilli</taxon>
        <taxon>Bacillales</taxon>
        <taxon>Bacillaceae</taxon>
    </lineage>
</organism>
<evidence type="ECO:0000313" key="8">
    <source>
        <dbReference type="Proteomes" id="UP000275076"/>
    </source>
</evidence>
<keyword evidence="8" id="KW-1185">Reference proteome</keyword>